<dbReference type="OrthoDB" id="424753at2759"/>
<evidence type="ECO:0000259" key="7">
    <source>
        <dbReference type="PROSITE" id="PS50203"/>
    </source>
</evidence>
<dbReference type="InterPro" id="IPR022682">
    <property type="entry name" value="Calpain_domain_III"/>
</dbReference>
<evidence type="ECO:0000256" key="5">
    <source>
        <dbReference type="PIRSR" id="PIRSR622684-1"/>
    </source>
</evidence>
<dbReference type="FunFam" id="3.90.70.10:FF:000114">
    <property type="entry name" value="Calpain a"/>
    <property type="match status" value="1"/>
</dbReference>
<dbReference type="AlphaFoldDB" id="A0A7I4Z5Q4"/>
<dbReference type="SUPFAM" id="SSF54001">
    <property type="entry name" value="Cysteine proteinases"/>
    <property type="match status" value="1"/>
</dbReference>
<dbReference type="OMA" id="WKFFGEW"/>
<dbReference type="GO" id="GO:0006508">
    <property type="term" value="P:proteolysis"/>
    <property type="evidence" value="ECO:0007669"/>
    <property type="project" value="UniProtKB-KW"/>
</dbReference>
<dbReference type="InterPro" id="IPR022683">
    <property type="entry name" value="Calpain_III"/>
</dbReference>
<dbReference type="Gene3D" id="2.60.120.380">
    <property type="match status" value="1"/>
</dbReference>
<dbReference type="PANTHER" id="PTHR10183">
    <property type="entry name" value="CALPAIN"/>
    <property type="match status" value="1"/>
</dbReference>
<dbReference type="Gene3D" id="3.90.70.10">
    <property type="entry name" value="Cysteine proteinases"/>
    <property type="match status" value="1"/>
</dbReference>
<dbReference type="InterPro" id="IPR038765">
    <property type="entry name" value="Papain-like_cys_pep_sf"/>
</dbReference>
<protein>
    <submittedName>
        <fullName evidence="9">Calpain catalytic domain-containing protein</fullName>
    </submittedName>
</protein>
<evidence type="ECO:0000256" key="6">
    <source>
        <dbReference type="PROSITE-ProRule" id="PRU00239"/>
    </source>
</evidence>
<name>A0A7I4Z5Q4_HAECO</name>
<dbReference type="Pfam" id="PF01067">
    <property type="entry name" value="Calpain_III"/>
    <property type="match status" value="1"/>
</dbReference>
<feature type="active site" evidence="5 6">
    <location>
        <position position="80"/>
    </location>
</feature>
<dbReference type="CDD" id="cd00044">
    <property type="entry name" value="CysPc"/>
    <property type="match status" value="1"/>
</dbReference>
<keyword evidence="4 6" id="KW-0788">Thiol protease</keyword>
<dbReference type="GO" id="GO:0005737">
    <property type="term" value="C:cytoplasm"/>
    <property type="evidence" value="ECO:0007669"/>
    <property type="project" value="TreeGrafter"/>
</dbReference>
<feature type="active site" evidence="5 6">
    <location>
        <position position="285"/>
    </location>
</feature>
<dbReference type="PRINTS" id="PR00704">
    <property type="entry name" value="CALPAIN"/>
</dbReference>
<evidence type="ECO:0000313" key="8">
    <source>
        <dbReference type="Proteomes" id="UP000025227"/>
    </source>
</evidence>
<dbReference type="InterPro" id="IPR022684">
    <property type="entry name" value="Calpain_cysteine_protease"/>
</dbReference>
<reference evidence="9" key="1">
    <citation type="submission" date="2020-12" db="UniProtKB">
        <authorList>
            <consortium name="WormBaseParasite"/>
        </authorList>
    </citation>
    <scope>IDENTIFICATION</scope>
    <source>
        <strain evidence="9">MHco3</strain>
    </source>
</reference>
<dbReference type="Pfam" id="PF00648">
    <property type="entry name" value="Peptidase_C2"/>
    <property type="match status" value="1"/>
</dbReference>
<dbReference type="SMART" id="SM00720">
    <property type="entry name" value="calpain_III"/>
    <property type="match status" value="1"/>
</dbReference>
<keyword evidence="3 6" id="KW-0378">Hydrolase</keyword>
<feature type="active site" evidence="5 6">
    <location>
        <position position="249"/>
    </location>
</feature>
<evidence type="ECO:0000256" key="4">
    <source>
        <dbReference type="ARBA" id="ARBA00022807"/>
    </source>
</evidence>
<dbReference type="InterPro" id="IPR001300">
    <property type="entry name" value="Peptidase_C2_calpain_cat"/>
</dbReference>
<evidence type="ECO:0000256" key="3">
    <source>
        <dbReference type="ARBA" id="ARBA00022801"/>
    </source>
</evidence>
<keyword evidence="8" id="KW-1185">Reference proteome</keyword>
<organism evidence="8 9">
    <name type="scientific">Haemonchus contortus</name>
    <name type="common">Barber pole worm</name>
    <dbReference type="NCBI Taxonomy" id="6289"/>
    <lineage>
        <taxon>Eukaryota</taxon>
        <taxon>Metazoa</taxon>
        <taxon>Ecdysozoa</taxon>
        <taxon>Nematoda</taxon>
        <taxon>Chromadorea</taxon>
        <taxon>Rhabditida</taxon>
        <taxon>Rhabditina</taxon>
        <taxon>Rhabditomorpha</taxon>
        <taxon>Strongyloidea</taxon>
        <taxon>Trichostrongylidae</taxon>
        <taxon>Haemonchus</taxon>
    </lineage>
</organism>
<evidence type="ECO:0000256" key="1">
    <source>
        <dbReference type="ARBA" id="ARBA00007623"/>
    </source>
</evidence>
<dbReference type="PANTHER" id="PTHR10183:SF379">
    <property type="entry name" value="CALPAIN-5"/>
    <property type="match status" value="1"/>
</dbReference>
<comment type="similarity">
    <text evidence="1">Belongs to the peptidase C2 family.</text>
</comment>
<proteinExistence type="inferred from homology"/>
<dbReference type="WBParaSite" id="HCON_00176960-00001">
    <property type="protein sequence ID" value="HCON_00176960-00001"/>
    <property type="gene ID" value="HCON_00176960"/>
</dbReference>
<dbReference type="PROSITE" id="PS00139">
    <property type="entry name" value="THIOL_PROTEASE_CYS"/>
    <property type="match status" value="1"/>
</dbReference>
<dbReference type="Proteomes" id="UP000025227">
    <property type="component" value="Unplaced"/>
</dbReference>
<feature type="domain" description="Calpain catalytic" evidence="7">
    <location>
        <begin position="25"/>
        <end position="344"/>
    </location>
</feature>
<dbReference type="GO" id="GO:0004198">
    <property type="term" value="F:calcium-dependent cysteine-type endopeptidase activity"/>
    <property type="evidence" value="ECO:0007669"/>
    <property type="project" value="InterPro"/>
</dbReference>
<dbReference type="InterPro" id="IPR000169">
    <property type="entry name" value="Pept_cys_AS"/>
</dbReference>
<keyword evidence="2 6" id="KW-0645">Protease</keyword>
<sequence length="636" mass="71736">MTNRRRFGDQNYVKIRRMCIKSGHLFVDSLFPPTNSSLFLEQNQNSDIVWKRPVEIHNDPHLFVEGASPNDVTQGVLGNCWFVSACSALTHNQHLLNRVIPDAESQEWHSKKEYAGVFRFRFWRFGIWIEVVIDDLLPTRGGKLLFARSKTSNEFWSALLEKAFAKLYGCYENLVGGHLSDALQDVSGGVAETISVSKMIANETSEASQILFNNLKEAFDNEALIVAAIAARSKGDIEEALECGLVKGHAYAVTAVRYVELDAKTDVFSSVLGYHGRVRMIRLQNPWGEKEWNGPWSDGSMEWEQVTDSQKHSLGITVDEDGEFWMPWDSFIQHFTDISVCQMISTRIFSSSKRFHEVTFYGEWTCNGAKSGAPNDFAGGCQNFSATFCNNPQFLFDVSEPGEVMLALTQSEANEGMKKRDPYVTIGIHVMRVEKNRVHRVHQAMTPAATSDYASARSTFLHLRDVPVGRYIVLPTTFAPREQSAFMLRIYSNHNVHPRALLEHAPSLGFLGCRQATSVTRITVVGVFLDLKEEVKAYCILGSGKEKARTFSAEGRGEISWEEQFVFHRSSHAKYFVIELWSDLTSPGCLMMSRTRFAAPVDNDIRELLLKLCDSFGKTLGYLKVIVAAFDDPMYL</sequence>
<evidence type="ECO:0000256" key="2">
    <source>
        <dbReference type="ARBA" id="ARBA00022670"/>
    </source>
</evidence>
<accession>A0A7I4Z5Q4</accession>
<dbReference type="InterPro" id="IPR036213">
    <property type="entry name" value="Calpain_III_sf"/>
</dbReference>
<dbReference type="SMART" id="SM00230">
    <property type="entry name" value="CysPc"/>
    <property type="match status" value="1"/>
</dbReference>
<dbReference type="SUPFAM" id="SSF49758">
    <property type="entry name" value="Calpain large subunit, middle domain (domain III)"/>
    <property type="match status" value="1"/>
</dbReference>
<evidence type="ECO:0000313" key="9">
    <source>
        <dbReference type="WBParaSite" id="HCON_00176960-00001"/>
    </source>
</evidence>
<dbReference type="PROSITE" id="PS50203">
    <property type="entry name" value="CALPAIN_CAT"/>
    <property type="match status" value="1"/>
</dbReference>